<dbReference type="RefSeq" id="XP_067512740.1">
    <property type="nucleotide sequence ID" value="XM_067656639.1"/>
</dbReference>
<protein>
    <submittedName>
        <fullName evidence="3">Uncharacterized protein</fullName>
    </submittedName>
</protein>
<dbReference type="eggNOG" id="ENOG502TAIK">
    <property type="taxonomic scope" value="Eukaryota"/>
</dbReference>
<feature type="compositionally biased region" description="Basic residues" evidence="1">
    <location>
        <begin position="30"/>
        <end position="39"/>
    </location>
</feature>
<dbReference type="EMBL" id="CH476732">
    <property type="protein sequence ID" value="EIE77344.1"/>
    <property type="molecule type" value="Genomic_DNA"/>
</dbReference>
<keyword evidence="2" id="KW-0812">Transmembrane</keyword>
<dbReference type="InParanoid" id="I1BMB4"/>
<dbReference type="GeneID" id="93609020"/>
<evidence type="ECO:0000256" key="2">
    <source>
        <dbReference type="SAM" id="Phobius"/>
    </source>
</evidence>
<name>I1BMB4_RHIO9</name>
<proteinExistence type="predicted"/>
<keyword evidence="4" id="KW-1185">Reference proteome</keyword>
<dbReference type="VEuPathDB" id="FungiDB:RO3G_02048"/>
<dbReference type="OMA" id="QRIENWQ"/>
<accession>I1BMB4</accession>
<evidence type="ECO:0000313" key="4">
    <source>
        <dbReference type="Proteomes" id="UP000009138"/>
    </source>
</evidence>
<feature type="region of interest" description="Disordered" evidence="1">
    <location>
        <begin position="1"/>
        <end position="45"/>
    </location>
</feature>
<feature type="transmembrane region" description="Helical" evidence="2">
    <location>
        <begin position="139"/>
        <end position="160"/>
    </location>
</feature>
<gene>
    <name evidence="3" type="ORF">RO3G_02048</name>
</gene>
<evidence type="ECO:0000313" key="3">
    <source>
        <dbReference type="EMBL" id="EIE77344.1"/>
    </source>
</evidence>
<dbReference type="Proteomes" id="UP000009138">
    <property type="component" value="Unassembled WGS sequence"/>
</dbReference>
<keyword evidence="2" id="KW-1133">Transmembrane helix</keyword>
<dbReference type="OrthoDB" id="2256071at2759"/>
<dbReference type="AlphaFoldDB" id="I1BMB4"/>
<organism evidence="3 4">
    <name type="scientific">Rhizopus delemar (strain RA 99-880 / ATCC MYA-4621 / FGSC 9543 / NRRL 43880)</name>
    <name type="common">Mucormycosis agent</name>
    <name type="synonym">Rhizopus arrhizus var. delemar</name>
    <dbReference type="NCBI Taxonomy" id="246409"/>
    <lineage>
        <taxon>Eukaryota</taxon>
        <taxon>Fungi</taxon>
        <taxon>Fungi incertae sedis</taxon>
        <taxon>Mucoromycota</taxon>
        <taxon>Mucoromycotina</taxon>
        <taxon>Mucoromycetes</taxon>
        <taxon>Mucorales</taxon>
        <taxon>Mucorineae</taxon>
        <taxon>Rhizopodaceae</taxon>
        <taxon>Rhizopus</taxon>
    </lineage>
</organism>
<sequence>MTSSSNTRSSRTKKPIINNVIGGDVNKSKSINKKKKQLRSKTNISVDPDRLQSQQQKLEALDITTQIDPSEHPDYTRLMNKLEESKQKKLKKIKMWKDHEHRLIFDWFASQKKQAWNDFYPKHNIKNMITVVGYHLRDFIQLISFFLILILYITITFVILNIDLRSFVDGATNEEIDRDLTIAKQPYKGNNTPNLVYSDYESRSTTDTPIDEVDISISHNERSSRNEFYLYSHFNHDRQQQQQQKQQQQDW</sequence>
<reference evidence="3 4" key="1">
    <citation type="journal article" date="2009" name="PLoS Genet.">
        <title>Genomic analysis of the basal lineage fungus Rhizopus oryzae reveals a whole-genome duplication.</title>
        <authorList>
            <person name="Ma L.-J."/>
            <person name="Ibrahim A.S."/>
            <person name="Skory C."/>
            <person name="Grabherr M.G."/>
            <person name="Burger G."/>
            <person name="Butler M."/>
            <person name="Elias M."/>
            <person name="Idnurm A."/>
            <person name="Lang B.F."/>
            <person name="Sone T."/>
            <person name="Abe A."/>
            <person name="Calvo S.E."/>
            <person name="Corrochano L.M."/>
            <person name="Engels R."/>
            <person name="Fu J."/>
            <person name="Hansberg W."/>
            <person name="Kim J.-M."/>
            <person name="Kodira C.D."/>
            <person name="Koehrsen M.J."/>
            <person name="Liu B."/>
            <person name="Miranda-Saavedra D."/>
            <person name="O'Leary S."/>
            <person name="Ortiz-Castellanos L."/>
            <person name="Poulter R."/>
            <person name="Rodriguez-Romero J."/>
            <person name="Ruiz-Herrera J."/>
            <person name="Shen Y.-Q."/>
            <person name="Zeng Q."/>
            <person name="Galagan J."/>
            <person name="Birren B.W."/>
            <person name="Cuomo C.A."/>
            <person name="Wickes B.L."/>
        </authorList>
    </citation>
    <scope>NUCLEOTIDE SEQUENCE [LARGE SCALE GENOMIC DNA]</scope>
    <source>
        <strain evidence="4">RA 99-880 / ATCC MYA-4621 / FGSC 9543 / NRRL 43880</strain>
    </source>
</reference>
<keyword evidence="2" id="KW-0472">Membrane</keyword>
<evidence type="ECO:0000256" key="1">
    <source>
        <dbReference type="SAM" id="MobiDB-lite"/>
    </source>
</evidence>